<keyword evidence="7" id="KW-0472">Membrane</keyword>
<reference evidence="11" key="2">
    <citation type="submission" date="2014-03" db="EMBL/GenBank/DDBJ databases">
        <title>The Genome Sequence of Puccinia striiformis f. sp. tritici PST-78.</title>
        <authorList>
            <consortium name="The Broad Institute Genome Sequencing Platform"/>
            <person name="Cuomo C."/>
            <person name="Hulbert S."/>
            <person name="Chen X."/>
            <person name="Walker B."/>
            <person name="Young S.K."/>
            <person name="Zeng Q."/>
            <person name="Gargeya S."/>
            <person name="Fitzgerald M."/>
            <person name="Haas B."/>
            <person name="Abouelleil A."/>
            <person name="Alvarado L."/>
            <person name="Arachchi H.M."/>
            <person name="Berlin A.M."/>
            <person name="Chapman S.B."/>
            <person name="Goldberg J."/>
            <person name="Griggs A."/>
            <person name="Gujja S."/>
            <person name="Hansen M."/>
            <person name="Howarth C."/>
            <person name="Imamovic A."/>
            <person name="Larimer J."/>
            <person name="McCowan C."/>
            <person name="Montmayeur A."/>
            <person name="Murphy C."/>
            <person name="Neiman D."/>
            <person name="Pearson M."/>
            <person name="Priest M."/>
            <person name="Roberts A."/>
            <person name="Saif S."/>
            <person name="Shea T."/>
            <person name="Sisk P."/>
            <person name="Sykes S."/>
            <person name="Wortman J."/>
            <person name="Nusbaum C."/>
            <person name="Birren B."/>
        </authorList>
    </citation>
    <scope>NUCLEOTIDE SEQUENCE [LARGE SCALE GENOMIC DNA]</scope>
    <source>
        <strain evidence="11">race PST-78</strain>
    </source>
</reference>
<dbReference type="InterPro" id="IPR001915">
    <property type="entry name" value="Peptidase_M48"/>
</dbReference>
<sequence>MHWRPLNTSVTSSTKVTFRTRSVNGTRPGLFSADTSWQTACLHHYRLRGFTTLHAQQAIYKRFADGNNKPTWPLMPTSSHQQHRKWRYDQSLYGLPSWIWFIGATGGVYYLVHLEKVEVTGRWRFMDTSIEAEIATGEQVYMQTLSQFRSKLLPPNHPTSRFITGVAQKIIQASERPPTHRLDHSSHEFGDWAATPGSPISSNPGPVSDWKIHVIDEPKIQNAFVIPGGKIFVFTGILPICKTEAGLATVLGHEVAHQVLRHPAERMSSMKVIFLLTTMLSIVGLDPAICRAAVTLLMTLPNSRRSEVEADQIGLNIMASACYDPKEAIGVWKRMDQHDQSSRITRTATEFLQTHPTHDTRIEKITSWLPEAQFHFDRKCGFTNKAFHQFNHWNS</sequence>
<feature type="transmembrane region" description="Helical" evidence="7">
    <location>
        <begin position="92"/>
        <end position="112"/>
    </location>
</feature>
<dbReference type="Proteomes" id="UP000054564">
    <property type="component" value="Unassembled WGS sequence"/>
</dbReference>
<keyword evidence="7" id="KW-1133">Transmembrane helix</keyword>
<evidence type="ECO:0000256" key="6">
    <source>
        <dbReference type="RuleBase" id="RU003983"/>
    </source>
</evidence>
<dbReference type="Pfam" id="PF01435">
    <property type="entry name" value="Peptidase_M48"/>
    <property type="match status" value="1"/>
</dbReference>
<keyword evidence="1 6" id="KW-0645">Protease</keyword>
<dbReference type="EMBL" id="AJIL01000041">
    <property type="protein sequence ID" value="KNE99898.1"/>
    <property type="molecule type" value="Genomic_DNA"/>
</dbReference>
<comment type="caution">
    <text evidence="9">The sequence shown here is derived from an EMBL/GenBank/DDBJ whole genome shotgun (WGS) entry which is preliminary data.</text>
</comment>
<keyword evidence="4 6" id="KW-0862">Zinc</keyword>
<evidence type="ECO:0000259" key="8">
    <source>
        <dbReference type="Pfam" id="PF01435"/>
    </source>
</evidence>
<organism evidence="9 11">
    <name type="scientific">Puccinia striiformis f. sp. tritici PST-78</name>
    <dbReference type="NCBI Taxonomy" id="1165861"/>
    <lineage>
        <taxon>Eukaryota</taxon>
        <taxon>Fungi</taxon>
        <taxon>Dikarya</taxon>
        <taxon>Basidiomycota</taxon>
        <taxon>Pucciniomycotina</taxon>
        <taxon>Pucciniomycetes</taxon>
        <taxon>Pucciniales</taxon>
        <taxon>Pucciniaceae</taxon>
        <taxon>Puccinia</taxon>
    </lineage>
</organism>
<evidence type="ECO:0000256" key="3">
    <source>
        <dbReference type="ARBA" id="ARBA00022801"/>
    </source>
</evidence>
<keyword evidence="11" id="KW-1185">Reference proteome</keyword>
<accession>A0A0L0UZS9</accession>
<dbReference type="GO" id="GO:0004222">
    <property type="term" value="F:metalloendopeptidase activity"/>
    <property type="evidence" value="ECO:0007669"/>
    <property type="project" value="InterPro"/>
</dbReference>
<dbReference type="STRING" id="1165861.A0A0L0UZS9"/>
<dbReference type="AlphaFoldDB" id="A0A0L0UZS9"/>
<dbReference type="EMBL" id="AJIL01000161">
    <property type="protein sequence ID" value="KNE92538.1"/>
    <property type="molecule type" value="Genomic_DNA"/>
</dbReference>
<dbReference type="GO" id="GO:0034982">
    <property type="term" value="P:mitochondrial protein processing"/>
    <property type="evidence" value="ECO:0007669"/>
    <property type="project" value="TreeGrafter"/>
</dbReference>
<proteinExistence type="inferred from homology"/>
<dbReference type="Gene3D" id="3.30.2010.10">
    <property type="entry name" value="Metalloproteases ('zincins'), catalytic domain"/>
    <property type="match status" value="1"/>
</dbReference>
<evidence type="ECO:0000256" key="5">
    <source>
        <dbReference type="ARBA" id="ARBA00023049"/>
    </source>
</evidence>
<comment type="similarity">
    <text evidence="6">Belongs to the peptidase M48 family.</text>
</comment>
<dbReference type="PANTHER" id="PTHR22726:SF1">
    <property type="entry name" value="METALLOENDOPEPTIDASE OMA1, MITOCHONDRIAL"/>
    <property type="match status" value="1"/>
</dbReference>
<evidence type="ECO:0000313" key="9">
    <source>
        <dbReference type="EMBL" id="KNE92538.1"/>
    </source>
</evidence>
<protein>
    <recommendedName>
        <fullName evidence="8">Peptidase M48 domain-containing protein</fullName>
    </recommendedName>
</protein>
<evidence type="ECO:0000256" key="4">
    <source>
        <dbReference type="ARBA" id="ARBA00022833"/>
    </source>
</evidence>
<reference evidence="9" key="1">
    <citation type="submission" date="2014-03" db="EMBL/GenBank/DDBJ databases">
        <title>Cloning and expression analysis of gamma-glutamylcysteines synthetase in perennial ryegrass.</title>
        <authorList>
            <person name="Wei S."/>
            <person name="Sun Z."/>
        </authorList>
    </citation>
    <scope>NUCLEOTIDE SEQUENCE</scope>
    <source>
        <strain evidence="9">Race PST-78</strain>
    </source>
</reference>
<keyword evidence="5 6" id="KW-0482">Metalloprotease</keyword>
<name>A0A0L0UZS9_9BASI</name>
<dbReference type="GO" id="GO:0006515">
    <property type="term" value="P:protein quality control for misfolded or incompletely synthesized proteins"/>
    <property type="evidence" value="ECO:0007669"/>
    <property type="project" value="TreeGrafter"/>
</dbReference>
<dbReference type="GO" id="GO:0005743">
    <property type="term" value="C:mitochondrial inner membrane"/>
    <property type="evidence" value="ECO:0007669"/>
    <property type="project" value="TreeGrafter"/>
</dbReference>
<keyword evidence="2" id="KW-0479">Metal-binding</keyword>
<dbReference type="PANTHER" id="PTHR22726">
    <property type="entry name" value="METALLOENDOPEPTIDASE OMA1"/>
    <property type="match status" value="1"/>
</dbReference>
<evidence type="ECO:0000313" key="10">
    <source>
        <dbReference type="EMBL" id="KNE99898.1"/>
    </source>
</evidence>
<dbReference type="CDD" id="cd07331">
    <property type="entry name" value="M48C_Oma1_like"/>
    <property type="match status" value="1"/>
</dbReference>
<feature type="domain" description="Peptidase M48" evidence="8">
    <location>
        <begin position="208"/>
        <end position="368"/>
    </location>
</feature>
<evidence type="ECO:0000256" key="7">
    <source>
        <dbReference type="SAM" id="Phobius"/>
    </source>
</evidence>
<evidence type="ECO:0000313" key="11">
    <source>
        <dbReference type="Proteomes" id="UP000054564"/>
    </source>
</evidence>
<keyword evidence="3 6" id="KW-0378">Hydrolase</keyword>
<keyword evidence="7" id="KW-0812">Transmembrane</keyword>
<comment type="cofactor">
    <cofactor evidence="6">
        <name>Zn(2+)</name>
        <dbReference type="ChEBI" id="CHEBI:29105"/>
    </cofactor>
    <text evidence="6">Binds 1 zinc ion per subunit.</text>
</comment>
<dbReference type="OrthoDB" id="7464992at2759"/>
<evidence type="ECO:0000256" key="1">
    <source>
        <dbReference type="ARBA" id="ARBA00022670"/>
    </source>
</evidence>
<dbReference type="GO" id="GO:0046872">
    <property type="term" value="F:metal ion binding"/>
    <property type="evidence" value="ECO:0007669"/>
    <property type="project" value="UniProtKB-KW"/>
</dbReference>
<evidence type="ECO:0000256" key="2">
    <source>
        <dbReference type="ARBA" id="ARBA00022723"/>
    </source>
</evidence>
<gene>
    <name evidence="10" type="ORF">PSTG_06751</name>
    <name evidence="9" type="ORF">PSTG_14048</name>
</gene>
<dbReference type="InterPro" id="IPR051156">
    <property type="entry name" value="Mito/Outer_Membr_Metalloprot"/>
</dbReference>